<gene>
    <name evidence="2" type="ORF">S01H4_06705</name>
</gene>
<accession>X0ZE94</accession>
<reference evidence="2" key="1">
    <citation type="journal article" date="2014" name="Front. Microbiol.">
        <title>High frequency of phylogenetically diverse reductive dehalogenase-homologous genes in deep subseafloor sedimentary metagenomes.</title>
        <authorList>
            <person name="Kawai M."/>
            <person name="Futagami T."/>
            <person name="Toyoda A."/>
            <person name="Takaki Y."/>
            <person name="Nishi S."/>
            <person name="Hori S."/>
            <person name="Arai W."/>
            <person name="Tsubouchi T."/>
            <person name="Morono Y."/>
            <person name="Uchiyama I."/>
            <person name="Ito T."/>
            <person name="Fujiyama A."/>
            <person name="Inagaki F."/>
            <person name="Takami H."/>
        </authorList>
    </citation>
    <scope>NUCLEOTIDE SEQUENCE</scope>
    <source>
        <strain evidence="2">Expedition CK06-06</strain>
    </source>
</reference>
<feature type="transmembrane region" description="Helical" evidence="1">
    <location>
        <begin position="234"/>
        <end position="255"/>
    </location>
</feature>
<dbReference type="AlphaFoldDB" id="X0ZE94"/>
<feature type="transmembrane region" description="Helical" evidence="1">
    <location>
        <begin position="190"/>
        <end position="214"/>
    </location>
</feature>
<evidence type="ECO:0000313" key="2">
    <source>
        <dbReference type="EMBL" id="GAG56512.1"/>
    </source>
</evidence>
<organism evidence="2">
    <name type="scientific">marine sediment metagenome</name>
    <dbReference type="NCBI Taxonomy" id="412755"/>
    <lineage>
        <taxon>unclassified sequences</taxon>
        <taxon>metagenomes</taxon>
        <taxon>ecological metagenomes</taxon>
    </lineage>
</organism>
<dbReference type="EMBL" id="BART01002103">
    <property type="protein sequence ID" value="GAG56512.1"/>
    <property type="molecule type" value="Genomic_DNA"/>
</dbReference>
<proteinExistence type="predicted"/>
<feature type="transmembrane region" description="Helical" evidence="1">
    <location>
        <begin position="82"/>
        <end position="100"/>
    </location>
</feature>
<keyword evidence="1" id="KW-0472">Membrane</keyword>
<name>X0ZE94_9ZZZZ</name>
<feature type="transmembrane region" description="Helical" evidence="1">
    <location>
        <begin position="159"/>
        <end position="178"/>
    </location>
</feature>
<keyword evidence="1" id="KW-1133">Transmembrane helix</keyword>
<protein>
    <submittedName>
        <fullName evidence="2">Uncharacterized protein</fullName>
    </submittedName>
</protein>
<keyword evidence="1" id="KW-0812">Transmembrane</keyword>
<feature type="non-terminal residue" evidence="2">
    <location>
        <position position="1"/>
    </location>
</feature>
<comment type="caution">
    <text evidence="2">The sequence shown here is derived from an EMBL/GenBank/DDBJ whole genome shotgun (WGS) entry which is preliminary data.</text>
</comment>
<sequence>LLDKSVISEELREELRQEFEDNGSVISQQATFSVGQAGRSWLVTDEENKYLIRREEGRLNVYNSESGFLRTPGGKWKLPNCVGLGIVALVPVLAVIFSLVKGRRDVEEPDREEANLSTKGRYGGAVSLLLALIPAAGLLVILLRSSIPGAAESAAGNPVFWLLLAVGIISMGLSNYVLDKYNTASSQASWFTRWAGILATMDVSAFIAVILIGLAGRVKISETAVPIRDKLSGVSYIILAVVFLIIIGGLGWCFYRALSPANEDTGIQHPDEVGGEERQI</sequence>
<evidence type="ECO:0000256" key="1">
    <source>
        <dbReference type="SAM" id="Phobius"/>
    </source>
</evidence>
<feature type="transmembrane region" description="Helical" evidence="1">
    <location>
        <begin position="121"/>
        <end position="147"/>
    </location>
</feature>